<accession>A0ABV6QZK0</accession>
<dbReference type="GO" id="GO:0016746">
    <property type="term" value="F:acyltransferase activity"/>
    <property type="evidence" value="ECO:0007669"/>
    <property type="project" value="UniProtKB-KW"/>
</dbReference>
<evidence type="ECO:0000259" key="1">
    <source>
        <dbReference type="PROSITE" id="PS51186"/>
    </source>
</evidence>
<dbReference type="EC" id="2.3.1.-" evidence="2"/>
<reference evidence="2 3" key="1">
    <citation type="submission" date="2024-09" db="EMBL/GenBank/DDBJ databases">
        <authorList>
            <person name="Sun Q."/>
            <person name="Mori K."/>
        </authorList>
    </citation>
    <scope>NUCLEOTIDE SEQUENCE [LARGE SCALE GENOMIC DNA]</scope>
    <source>
        <strain evidence="2 3">CGMCC 1.15906</strain>
    </source>
</reference>
<dbReference type="Proteomes" id="UP001589890">
    <property type="component" value="Unassembled WGS sequence"/>
</dbReference>
<dbReference type="Gene3D" id="3.40.630.30">
    <property type="match status" value="1"/>
</dbReference>
<feature type="domain" description="N-acetyltransferase" evidence="1">
    <location>
        <begin position="24"/>
        <end position="155"/>
    </location>
</feature>
<dbReference type="RefSeq" id="WP_380056670.1">
    <property type="nucleotide sequence ID" value="NZ_JBHLTC010000041.1"/>
</dbReference>
<evidence type="ECO:0000313" key="2">
    <source>
        <dbReference type="EMBL" id="MFC0629132.1"/>
    </source>
</evidence>
<gene>
    <name evidence="2" type="ORF">ACFFGN_34020</name>
</gene>
<sequence>MDVDEVVRAWVFGWAVSRGTAPPVPVDEGWRVEPREFLMSKDLAAVPEPRHESYDVKVTEDGTSLVKVVAVTGQGEPAARAQGAFAQGVMTVDQVETEPARRRRGLGRLVMTTLEYAAAERGVRRAALVATEDGRALYHSLGWTVGSPITATVRR</sequence>
<dbReference type="PROSITE" id="PS51186">
    <property type="entry name" value="GNAT"/>
    <property type="match status" value="1"/>
</dbReference>
<dbReference type="InterPro" id="IPR000182">
    <property type="entry name" value="GNAT_dom"/>
</dbReference>
<name>A0ABV6QZK0_9ACTN</name>
<dbReference type="SUPFAM" id="SSF55729">
    <property type="entry name" value="Acyl-CoA N-acyltransferases (Nat)"/>
    <property type="match status" value="1"/>
</dbReference>
<comment type="caution">
    <text evidence="2">The sequence shown here is derived from an EMBL/GenBank/DDBJ whole genome shotgun (WGS) entry which is preliminary data.</text>
</comment>
<protein>
    <submittedName>
        <fullName evidence="2">GNAT family N-acetyltransferase</fullName>
        <ecNumber evidence="2">2.3.1.-</ecNumber>
    </submittedName>
</protein>
<keyword evidence="2" id="KW-0808">Transferase</keyword>
<dbReference type="InterPro" id="IPR016181">
    <property type="entry name" value="Acyl_CoA_acyltransferase"/>
</dbReference>
<keyword evidence="3" id="KW-1185">Reference proteome</keyword>
<keyword evidence="2" id="KW-0012">Acyltransferase</keyword>
<evidence type="ECO:0000313" key="3">
    <source>
        <dbReference type="Proteomes" id="UP001589890"/>
    </source>
</evidence>
<dbReference type="EMBL" id="JBHLTC010000041">
    <property type="protein sequence ID" value="MFC0629132.1"/>
    <property type="molecule type" value="Genomic_DNA"/>
</dbReference>
<proteinExistence type="predicted"/>
<dbReference type="Pfam" id="PF00583">
    <property type="entry name" value="Acetyltransf_1"/>
    <property type="match status" value="1"/>
</dbReference>
<organism evidence="2 3">
    <name type="scientific">Kribbella deserti</name>
    <dbReference type="NCBI Taxonomy" id="1926257"/>
    <lineage>
        <taxon>Bacteria</taxon>
        <taxon>Bacillati</taxon>
        <taxon>Actinomycetota</taxon>
        <taxon>Actinomycetes</taxon>
        <taxon>Propionibacteriales</taxon>
        <taxon>Kribbellaceae</taxon>
        <taxon>Kribbella</taxon>
    </lineage>
</organism>